<protein>
    <submittedName>
        <fullName evidence="2 3">Uncharacterized protein</fullName>
    </submittedName>
</protein>
<reference evidence="2 3" key="1">
    <citation type="journal article" date="2010" name="Nature">
        <title>Genome sequencing and analysis of the model grass Brachypodium distachyon.</title>
        <authorList>
            <consortium name="International Brachypodium Initiative"/>
        </authorList>
    </citation>
    <scope>NUCLEOTIDE SEQUENCE [LARGE SCALE GENOMIC DNA]</scope>
    <source>
        <strain evidence="2 3">Bd21</strain>
    </source>
</reference>
<reference evidence="3" key="3">
    <citation type="submission" date="2018-08" db="UniProtKB">
        <authorList>
            <consortium name="EnsemblPlants"/>
        </authorList>
    </citation>
    <scope>IDENTIFICATION</scope>
    <source>
        <strain evidence="3">cv. Bd21</strain>
    </source>
</reference>
<evidence type="ECO:0000256" key="1">
    <source>
        <dbReference type="SAM" id="SignalP"/>
    </source>
</evidence>
<dbReference type="InParanoid" id="A0A2K2CNB4"/>
<dbReference type="Gramene" id="PNT63506">
    <property type="protein sequence ID" value="PNT63506"/>
    <property type="gene ID" value="BRADI_4g16812v3"/>
</dbReference>
<name>A0A2K2CNB4_BRADI</name>
<dbReference type="EMBL" id="CM000883">
    <property type="protein sequence ID" value="PNT63506.1"/>
    <property type="molecule type" value="Genomic_DNA"/>
</dbReference>
<reference evidence="2" key="2">
    <citation type="submission" date="2017-06" db="EMBL/GenBank/DDBJ databases">
        <title>WGS assembly of Brachypodium distachyon.</title>
        <authorList>
            <consortium name="The International Brachypodium Initiative"/>
            <person name="Lucas S."/>
            <person name="Harmon-Smith M."/>
            <person name="Lail K."/>
            <person name="Tice H."/>
            <person name="Grimwood J."/>
            <person name="Bruce D."/>
            <person name="Barry K."/>
            <person name="Shu S."/>
            <person name="Lindquist E."/>
            <person name="Wang M."/>
            <person name="Pitluck S."/>
            <person name="Vogel J.P."/>
            <person name="Garvin D.F."/>
            <person name="Mockler T.C."/>
            <person name="Schmutz J."/>
            <person name="Rokhsar D."/>
            <person name="Bevan M.W."/>
        </authorList>
    </citation>
    <scope>NUCLEOTIDE SEQUENCE</scope>
    <source>
        <strain evidence="2">Bd21</strain>
    </source>
</reference>
<dbReference type="AlphaFoldDB" id="A0A2K2CNB4"/>
<accession>A0A2K2CNB4</accession>
<sequence>MESVVLTTRLFGLLVFFLVDSSTEKQFYSLSRKGYYPGHGAFNDLSFSSFEVGSSCGFSKPLRLVQLVQAWYSAILSTNTWRSIKMRKMDQEKFTSKDYNEAFSFVEYLCYLCSFVYRSFVLCRLNQ</sequence>
<evidence type="ECO:0000313" key="2">
    <source>
        <dbReference type="EMBL" id="PNT63506.1"/>
    </source>
</evidence>
<keyword evidence="4" id="KW-1185">Reference proteome</keyword>
<feature type="chain" id="PRO_5036043233" evidence="1">
    <location>
        <begin position="22"/>
        <end position="127"/>
    </location>
</feature>
<keyword evidence="1" id="KW-0732">Signal</keyword>
<proteinExistence type="predicted"/>
<organism evidence="2">
    <name type="scientific">Brachypodium distachyon</name>
    <name type="common">Purple false brome</name>
    <name type="synonym">Trachynia distachya</name>
    <dbReference type="NCBI Taxonomy" id="15368"/>
    <lineage>
        <taxon>Eukaryota</taxon>
        <taxon>Viridiplantae</taxon>
        <taxon>Streptophyta</taxon>
        <taxon>Embryophyta</taxon>
        <taxon>Tracheophyta</taxon>
        <taxon>Spermatophyta</taxon>
        <taxon>Magnoliopsida</taxon>
        <taxon>Liliopsida</taxon>
        <taxon>Poales</taxon>
        <taxon>Poaceae</taxon>
        <taxon>BOP clade</taxon>
        <taxon>Pooideae</taxon>
        <taxon>Stipodae</taxon>
        <taxon>Brachypodieae</taxon>
        <taxon>Brachypodium</taxon>
    </lineage>
</organism>
<evidence type="ECO:0000313" key="3">
    <source>
        <dbReference type="EnsemblPlants" id="PNT63506"/>
    </source>
</evidence>
<feature type="signal peptide" evidence="1">
    <location>
        <begin position="1"/>
        <end position="21"/>
    </location>
</feature>
<dbReference type="Proteomes" id="UP000008810">
    <property type="component" value="Chromosome 4"/>
</dbReference>
<dbReference type="EnsemblPlants" id="PNT63506">
    <property type="protein sequence ID" value="PNT63506"/>
    <property type="gene ID" value="BRADI_4g16812v3"/>
</dbReference>
<gene>
    <name evidence="2" type="ORF">BRADI_4g16812v3</name>
</gene>
<evidence type="ECO:0000313" key="4">
    <source>
        <dbReference type="Proteomes" id="UP000008810"/>
    </source>
</evidence>